<name>A0A017RY32_9CLOT</name>
<accession>A0A017RY32</accession>
<dbReference type="InterPro" id="IPR001119">
    <property type="entry name" value="SLH_dom"/>
</dbReference>
<dbReference type="AlphaFoldDB" id="A0A017RY32"/>
<dbReference type="Proteomes" id="UP000019681">
    <property type="component" value="Unassembled WGS sequence"/>
</dbReference>
<dbReference type="PROSITE" id="PS51272">
    <property type="entry name" value="SLH"/>
    <property type="match status" value="1"/>
</dbReference>
<dbReference type="OrthoDB" id="2473368at2"/>
<organism evidence="3 4">
    <name type="scientific">Fervidicella metallireducens AeB</name>
    <dbReference type="NCBI Taxonomy" id="1403537"/>
    <lineage>
        <taxon>Bacteria</taxon>
        <taxon>Bacillati</taxon>
        <taxon>Bacillota</taxon>
        <taxon>Clostridia</taxon>
        <taxon>Eubacteriales</taxon>
        <taxon>Clostridiaceae</taxon>
        <taxon>Fervidicella</taxon>
    </lineage>
</organism>
<keyword evidence="1" id="KW-0677">Repeat</keyword>
<dbReference type="Pfam" id="PF16244">
    <property type="entry name" value="DUF4901"/>
    <property type="match status" value="2"/>
</dbReference>
<feature type="domain" description="SLH" evidence="2">
    <location>
        <begin position="648"/>
        <end position="704"/>
    </location>
</feature>
<protein>
    <submittedName>
        <fullName evidence="3">Propeptide PepSY amd peptidase M4</fullName>
    </submittedName>
</protein>
<dbReference type="InterPro" id="IPR032599">
    <property type="entry name" value="YcdB/YcdC_rep_domain"/>
</dbReference>
<sequence>MKRLLSTFIIFTFIFITGMPLKGFAAVKPKIELKQAIEIAKNALKLETKGYDFSYNYYENEKKTWMLQWNQKGGVSGSIYVFIDAENGDILSMNIWSSSDQPTSKIPKYTKDQGLKKAEDFIKKLQPLNYKYVKFDNSFDYYYPYDNIYSNTYNFRFIRYINNIPFPDNGMYVSINKNTLKVVGYSYQWDEKELPSSQKAIKIEDGKKIFEDKLGLELSYQAIYDYQKNKIKPILVYSLKKGNYPIDALTGELLYNYGPYFGSPLEKNQSMDKPAGSNLTPEEQISVDTSSKYISSNEAAEVVKKYFTISDKYKLESSSLFINKLENSASWYLQWNYRDEKNNEYGNISARVNAENSNLMSFYINSSDYAHKSDEKPALSKDQARKIAEDFLKNIEPAKYPLTELREYNRVYPVYENETGYYFTFIRKHNNIPCPFNNFTVYVDAYSGKILSYNMSWFEIDLPSSENVIDLNDAYLTLYKKCDFSLKYIKMYSPVENNYSNIKLVYSLNKFNGYIDAKSKELLDYSGNPVKEITPVAYKDIKNTPYEKDIKLLVEFGIIDFPGEKYLPNNKIQQKDFIKMLVKILNPYYEVNSEKDNYDAYYKIAVERKILTEKEINPNLTVTRQSAAKYLINSLNLGYIAKLNGIYSSIFKDFKNISNEYKGYAVLSSGLKIILPEKGCFNPKKEITRGEAANILVNYLKVNN</sequence>
<evidence type="ECO:0000259" key="2">
    <source>
        <dbReference type="PROSITE" id="PS51272"/>
    </source>
</evidence>
<evidence type="ECO:0000313" key="3">
    <source>
        <dbReference type="EMBL" id="EYE89547.1"/>
    </source>
</evidence>
<gene>
    <name evidence="3" type="ORF">Q428_01830</name>
</gene>
<dbReference type="EMBL" id="AZQP01000003">
    <property type="protein sequence ID" value="EYE89547.1"/>
    <property type="molecule type" value="Genomic_DNA"/>
</dbReference>
<evidence type="ECO:0000313" key="4">
    <source>
        <dbReference type="Proteomes" id="UP000019681"/>
    </source>
</evidence>
<evidence type="ECO:0000256" key="1">
    <source>
        <dbReference type="ARBA" id="ARBA00022737"/>
    </source>
</evidence>
<dbReference type="STRING" id="1403537.Q428_01830"/>
<proteinExistence type="predicted"/>
<comment type="caution">
    <text evidence="3">The sequence shown here is derived from an EMBL/GenBank/DDBJ whole genome shotgun (WGS) entry which is preliminary data.</text>
</comment>
<dbReference type="Pfam" id="PF00395">
    <property type="entry name" value="SLH"/>
    <property type="match status" value="1"/>
</dbReference>
<dbReference type="RefSeq" id="WP_035377608.1">
    <property type="nucleotide sequence ID" value="NZ_AZQP01000003.1"/>
</dbReference>
<reference evidence="3 4" key="1">
    <citation type="journal article" date="2014" name="Genome Announc.">
        <title>Draft Genome Sequence of Fervidicella metallireducens Strain AeBT, an Iron-Reducing Thermoanaerobe from the Great Artesian Basin.</title>
        <authorList>
            <person name="Patel B.K."/>
        </authorList>
    </citation>
    <scope>NUCLEOTIDE SEQUENCE [LARGE SCALE GENOMIC DNA]</scope>
    <source>
        <strain evidence="3 4">AeB</strain>
    </source>
</reference>
<keyword evidence="4" id="KW-1185">Reference proteome</keyword>